<dbReference type="PANTHER" id="PTHR43884:SF20">
    <property type="entry name" value="ACYL-COA DEHYDROGENASE FADE28"/>
    <property type="match status" value="1"/>
</dbReference>
<keyword evidence="3" id="KW-0285">Flavoprotein</keyword>
<sequence>MTADALLAQAVRGWLADFVDNTYLNAQEASADGYESTRWDQLRDLGWHAVTIPDHLGGGDATLAEACVVAREIGRAAYASPLLATMRATVVASGGAGYFDALVARIAAGAPATLVAPPDRTVTATPVAGGFRLAGEPVVVEWAEVATEVVLLVPAGGDWVVGVLGRDALDGRVSAVPSVDNERIARVALHGAVVREAVTVPASAARLALAGANLLRASLMVGGCADVLERTARYATERVQFGRPIGGFQAVRHHLARMVIATDAARLMVDDALERLAEPAVAEVASFTAARSYVELVLTSAQVHGAVGTTTEHVLHHHFRRAKAMRSRTGTRALRLRELHDALVVHGEASQW</sequence>
<dbReference type="InterPro" id="IPR037069">
    <property type="entry name" value="AcylCoA_DH/ox_N_sf"/>
</dbReference>
<keyword evidence="4" id="KW-0274">FAD</keyword>
<evidence type="ECO:0000256" key="1">
    <source>
        <dbReference type="ARBA" id="ARBA00001974"/>
    </source>
</evidence>
<evidence type="ECO:0000256" key="5">
    <source>
        <dbReference type="ARBA" id="ARBA00023002"/>
    </source>
</evidence>
<organism evidence="8 9">
    <name type="scientific">Actinophytocola xinjiangensis</name>
    <dbReference type="NCBI Taxonomy" id="485602"/>
    <lineage>
        <taxon>Bacteria</taxon>
        <taxon>Bacillati</taxon>
        <taxon>Actinomycetota</taxon>
        <taxon>Actinomycetes</taxon>
        <taxon>Pseudonocardiales</taxon>
        <taxon>Pseudonocardiaceae</taxon>
    </lineage>
</organism>
<feature type="domain" description="Acyl-CoA dehydrogenase/oxidase N-terminal" evidence="7">
    <location>
        <begin position="9"/>
        <end position="88"/>
    </location>
</feature>
<comment type="similarity">
    <text evidence="2">Belongs to the acyl-CoA dehydrogenase family.</text>
</comment>
<feature type="domain" description="Acyl-CoA dehydrogenase/oxidase C-terminal" evidence="6">
    <location>
        <begin position="213"/>
        <end position="341"/>
    </location>
</feature>
<dbReference type="Gene3D" id="1.20.140.10">
    <property type="entry name" value="Butyryl-CoA Dehydrogenase, subunit A, domain 3"/>
    <property type="match status" value="1"/>
</dbReference>
<dbReference type="SUPFAM" id="SSF47203">
    <property type="entry name" value="Acyl-CoA dehydrogenase C-terminal domain-like"/>
    <property type="match status" value="1"/>
</dbReference>
<dbReference type="InterPro" id="IPR013786">
    <property type="entry name" value="AcylCoA_DH/ox_N"/>
</dbReference>
<dbReference type="AlphaFoldDB" id="A0A7Z0WGG8"/>
<dbReference type="InterPro" id="IPR036250">
    <property type="entry name" value="AcylCo_DH-like_C"/>
</dbReference>
<evidence type="ECO:0000313" key="8">
    <source>
        <dbReference type="EMBL" id="OLF06674.1"/>
    </source>
</evidence>
<protein>
    <recommendedName>
        <fullName evidence="10">Acyl-CoA dehydrogenase</fullName>
    </recommendedName>
</protein>
<dbReference type="Pfam" id="PF00441">
    <property type="entry name" value="Acyl-CoA_dh_1"/>
    <property type="match status" value="1"/>
</dbReference>
<evidence type="ECO:0000313" key="9">
    <source>
        <dbReference type="Proteomes" id="UP000185696"/>
    </source>
</evidence>
<accession>A0A7Z0WGG8</accession>
<dbReference type="EMBL" id="MSIF01000020">
    <property type="protein sequence ID" value="OLF06674.1"/>
    <property type="molecule type" value="Genomic_DNA"/>
</dbReference>
<evidence type="ECO:0008006" key="10">
    <source>
        <dbReference type="Google" id="ProtNLM"/>
    </source>
</evidence>
<keyword evidence="5" id="KW-0560">Oxidoreductase</keyword>
<evidence type="ECO:0000256" key="2">
    <source>
        <dbReference type="ARBA" id="ARBA00009347"/>
    </source>
</evidence>
<dbReference type="Gene3D" id="1.10.540.10">
    <property type="entry name" value="Acyl-CoA dehydrogenase/oxidase, N-terminal domain"/>
    <property type="match status" value="1"/>
</dbReference>
<dbReference type="Pfam" id="PF02771">
    <property type="entry name" value="Acyl-CoA_dh_N"/>
    <property type="match status" value="1"/>
</dbReference>
<name>A0A7Z0WGG8_9PSEU</name>
<keyword evidence="9" id="KW-1185">Reference proteome</keyword>
<reference evidence="8 9" key="1">
    <citation type="submission" date="2016-12" db="EMBL/GenBank/DDBJ databases">
        <title>The draft genome sequence of Actinophytocola xinjiangensis.</title>
        <authorList>
            <person name="Wang W."/>
            <person name="Yuan L."/>
        </authorList>
    </citation>
    <scope>NUCLEOTIDE SEQUENCE [LARGE SCALE GENOMIC DNA]</scope>
    <source>
        <strain evidence="8 9">CGMCC 4.4663</strain>
    </source>
</reference>
<dbReference type="Proteomes" id="UP000185696">
    <property type="component" value="Unassembled WGS sequence"/>
</dbReference>
<comment type="cofactor">
    <cofactor evidence="1">
        <name>FAD</name>
        <dbReference type="ChEBI" id="CHEBI:57692"/>
    </cofactor>
</comment>
<dbReference type="RefSeq" id="WP_075136555.1">
    <property type="nucleotide sequence ID" value="NZ_MSIF01000020.1"/>
</dbReference>
<proteinExistence type="inferred from homology"/>
<evidence type="ECO:0000256" key="4">
    <source>
        <dbReference type="ARBA" id="ARBA00022827"/>
    </source>
</evidence>
<dbReference type="GO" id="GO:0050660">
    <property type="term" value="F:flavin adenine dinucleotide binding"/>
    <property type="evidence" value="ECO:0007669"/>
    <property type="project" value="InterPro"/>
</dbReference>
<dbReference type="GO" id="GO:0003995">
    <property type="term" value="F:acyl-CoA dehydrogenase activity"/>
    <property type="evidence" value="ECO:0007669"/>
    <property type="project" value="TreeGrafter"/>
</dbReference>
<dbReference type="SUPFAM" id="SSF56645">
    <property type="entry name" value="Acyl-CoA dehydrogenase NM domain-like"/>
    <property type="match status" value="1"/>
</dbReference>
<dbReference type="InterPro" id="IPR009075">
    <property type="entry name" value="AcylCo_DH/oxidase_C"/>
</dbReference>
<evidence type="ECO:0000256" key="3">
    <source>
        <dbReference type="ARBA" id="ARBA00022630"/>
    </source>
</evidence>
<dbReference type="OrthoDB" id="3663644at2"/>
<dbReference type="InterPro" id="IPR009100">
    <property type="entry name" value="AcylCoA_DH/oxidase_NM_dom_sf"/>
</dbReference>
<dbReference type="PANTHER" id="PTHR43884">
    <property type="entry name" value="ACYL-COA DEHYDROGENASE"/>
    <property type="match status" value="1"/>
</dbReference>
<evidence type="ECO:0000259" key="6">
    <source>
        <dbReference type="Pfam" id="PF00441"/>
    </source>
</evidence>
<evidence type="ECO:0000259" key="7">
    <source>
        <dbReference type="Pfam" id="PF02771"/>
    </source>
</evidence>
<comment type="caution">
    <text evidence="8">The sequence shown here is derived from an EMBL/GenBank/DDBJ whole genome shotgun (WGS) entry which is preliminary data.</text>
</comment>
<gene>
    <name evidence="8" type="ORF">BLA60_30910</name>
</gene>